<dbReference type="AlphaFoldDB" id="A0A2N9GCR5"/>
<gene>
    <name evidence="2" type="ORF">FSB_LOCUS28229</name>
    <name evidence="3" type="ORF">FSB_LOCUS29393</name>
</gene>
<evidence type="ECO:0000256" key="1">
    <source>
        <dbReference type="SAM" id="MobiDB-lite"/>
    </source>
</evidence>
<feature type="region of interest" description="Disordered" evidence="1">
    <location>
        <begin position="1"/>
        <end position="39"/>
    </location>
</feature>
<evidence type="ECO:0000313" key="3">
    <source>
        <dbReference type="EMBL" id="SPD01511.1"/>
    </source>
</evidence>
<sequence length="89" mass="9966">MESDDSNTESSPQTPPPSVGFGFEQSTPPSPPRRGRSRGRINLLPRLRLDENNDVSLRFVASRETYLIAFVLPLPLPLPVLEQKKHSNN</sequence>
<protein>
    <submittedName>
        <fullName evidence="2">Uncharacterized protein</fullName>
    </submittedName>
</protein>
<accession>A0A2N9GCR5</accession>
<dbReference type="EMBL" id="OIVN01002079">
    <property type="protein sequence ID" value="SPD00347.1"/>
    <property type="molecule type" value="Genomic_DNA"/>
</dbReference>
<organism evidence="2">
    <name type="scientific">Fagus sylvatica</name>
    <name type="common">Beechnut</name>
    <dbReference type="NCBI Taxonomy" id="28930"/>
    <lineage>
        <taxon>Eukaryota</taxon>
        <taxon>Viridiplantae</taxon>
        <taxon>Streptophyta</taxon>
        <taxon>Embryophyta</taxon>
        <taxon>Tracheophyta</taxon>
        <taxon>Spermatophyta</taxon>
        <taxon>Magnoliopsida</taxon>
        <taxon>eudicotyledons</taxon>
        <taxon>Gunneridae</taxon>
        <taxon>Pentapetalae</taxon>
        <taxon>rosids</taxon>
        <taxon>fabids</taxon>
        <taxon>Fagales</taxon>
        <taxon>Fagaceae</taxon>
        <taxon>Fagus</taxon>
    </lineage>
</organism>
<dbReference type="EMBL" id="OIVN01002210">
    <property type="protein sequence ID" value="SPD01511.1"/>
    <property type="molecule type" value="Genomic_DNA"/>
</dbReference>
<proteinExistence type="predicted"/>
<reference evidence="2" key="1">
    <citation type="submission" date="2018-02" db="EMBL/GenBank/DDBJ databases">
        <authorList>
            <person name="Cohen D.B."/>
            <person name="Kent A.D."/>
        </authorList>
    </citation>
    <scope>NUCLEOTIDE SEQUENCE</scope>
</reference>
<name>A0A2N9GCR5_FAGSY</name>
<evidence type="ECO:0000313" key="2">
    <source>
        <dbReference type="EMBL" id="SPD00347.1"/>
    </source>
</evidence>